<accession>A0A165GGZ0</accession>
<evidence type="ECO:0000259" key="5">
    <source>
        <dbReference type="PROSITE" id="PS50600"/>
    </source>
</evidence>
<dbReference type="GO" id="GO:0019783">
    <property type="term" value="F:ubiquitin-like protein peptidase activity"/>
    <property type="evidence" value="ECO:0007669"/>
    <property type="project" value="UniProtKB-ARBA"/>
</dbReference>
<evidence type="ECO:0000256" key="3">
    <source>
        <dbReference type="ARBA" id="ARBA00022801"/>
    </source>
</evidence>
<evidence type="ECO:0000313" key="6">
    <source>
        <dbReference type="EMBL" id="KZT58059.1"/>
    </source>
</evidence>
<feature type="region of interest" description="Disordered" evidence="4">
    <location>
        <begin position="120"/>
        <end position="156"/>
    </location>
</feature>
<dbReference type="GO" id="GO:0006508">
    <property type="term" value="P:proteolysis"/>
    <property type="evidence" value="ECO:0007669"/>
    <property type="project" value="UniProtKB-KW"/>
</dbReference>
<keyword evidence="2" id="KW-0645">Protease</keyword>
<dbReference type="EMBL" id="KV423955">
    <property type="protein sequence ID" value="KZT58059.1"/>
    <property type="molecule type" value="Genomic_DNA"/>
</dbReference>
<dbReference type="PROSITE" id="PS50600">
    <property type="entry name" value="ULP_PROTEASE"/>
    <property type="match status" value="1"/>
</dbReference>
<keyword evidence="3" id="KW-0378">Hydrolase</keyword>
<dbReference type="SUPFAM" id="SSF54001">
    <property type="entry name" value="Cysteine proteinases"/>
    <property type="match status" value="1"/>
</dbReference>
<dbReference type="Pfam" id="PF02902">
    <property type="entry name" value="Peptidase_C48"/>
    <property type="match status" value="1"/>
</dbReference>
<feature type="region of interest" description="Disordered" evidence="4">
    <location>
        <begin position="390"/>
        <end position="431"/>
    </location>
</feature>
<evidence type="ECO:0000256" key="1">
    <source>
        <dbReference type="ARBA" id="ARBA00005234"/>
    </source>
</evidence>
<dbReference type="InterPro" id="IPR003653">
    <property type="entry name" value="Peptidase_C48_C"/>
</dbReference>
<evidence type="ECO:0000256" key="4">
    <source>
        <dbReference type="SAM" id="MobiDB-lite"/>
    </source>
</evidence>
<gene>
    <name evidence="6" type="ORF">CALCODRAFT_508346</name>
</gene>
<feature type="compositionally biased region" description="Acidic residues" evidence="4">
    <location>
        <begin position="188"/>
        <end position="198"/>
    </location>
</feature>
<dbReference type="InterPro" id="IPR038765">
    <property type="entry name" value="Papain-like_cys_pep_sf"/>
</dbReference>
<evidence type="ECO:0000313" key="7">
    <source>
        <dbReference type="Proteomes" id="UP000076842"/>
    </source>
</evidence>
<organism evidence="6 7">
    <name type="scientific">Calocera cornea HHB12733</name>
    <dbReference type="NCBI Taxonomy" id="1353952"/>
    <lineage>
        <taxon>Eukaryota</taxon>
        <taxon>Fungi</taxon>
        <taxon>Dikarya</taxon>
        <taxon>Basidiomycota</taxon>
        <taxon>Agaricomycotina</taxon>
        <taxon>Dacrymycetes</taxon>
        <taxon>Dacrymycetales</taxon>
        <taxon>Dacrymycetaceae</taxon>
        <taxon>Calocera</taxon>
    </lineage>
</organism>
<dbReference type="Gene3D" id="3.40.395.10">
    <property type="entry name" value="Adenoviral Proteinase, Chain A"/>
    <property type="match status" value="1"/>
</dbReference>
<dbReference type="AlphaFoldDB" id="A0A165GGZ0"/>
<dbReference type="InParanoid" id="A0A165GGZ0"/>
<comment type="similarity">
    <text evidence="1">Belongs to the peptidase C48 family.</text>
</comment>
<dbReference type="GO" id="GO:0008234">
    <property type="term" value="F:cysteine-type peptidase activity"/>
    <property type="evidence" value="ECO:0007669"/>
    <property type="project" value="InterPro"/>
</dbReference>
<evidence type="ECO:0000256" key="2">
    <source>
        <dbReference type="ARBA" id="ARBA00022670"/>
    </source>
</evidence>
<proteinExistence type="inferred from homology"/>
<reference evidence="6 7" key="1">
    <citation type="journal article" date="2016" name="Mol. Biol. Evol.">
        <title>Comparative Genomics of Early-Diverging Mushroom-Forming Fungi Provides Insights into the Origins of Lignocellulose Decay Capabilities.</title>
        <authorList>
            <person name="Nagy L.G."/>
            <person name="Riley R."/>
            <person name="Tritt A."/>
            <person name="Adam C."/>
            <person name="Daum C."/>
            <person name="Floudas D."/>
            <person name="Sun H."/>
            <person name="Yadav J.S."/>
            <person name="Pangilinan J."/>
            <person name="Larsson K.H."/>
            <person name="Matsuura K."/>
            <person name="Barry K."/>
            <person name="Labutti K."/>
            <person name="Kuo R."/>
            <person name="Ohm R.A."/>
            <person name="Bhattacharya S.S."/>
            <person name="Shirouzu T."/>
            <person name="Yoshinaga Y."/>
            <person name="Martin F.M."/>
            <person name="Grigoriev I.V."/>
            <person name="Hibbett D.S."/>
        </authorList>
    </citation>
    <scope>NUCLEOTIDE SEQUENCE [LARGE SCALE GENOMIC DNA]</scope>
    <source>
        <strain evidence="6 7">HHB12733</strain>
    </source>
</reference>
<dbReference type="STRING" id="1353952.A0A165GGZ0"/>
<dbReference type="Proteomes" id="UP000076842">
    <property type="component" value="Unassembled WGS sequence"/>
</dbReference>
<feature type="region of interest" description="Disordered" evidence="4">
    <location>
        <begin position="178"/>
        <end position="254"/>
    </location>
</feature>
<protein>
    <submittedName>
        <fullName evidence="6">Cysteine proteinase</fullName>
    </submittedName>
</protein>
<sequence>MRQKWTCRALPEVKWARGIGIDQKLASQSGSPTTPERDPFIFLPPLTPASQRWNNNDRIHTPTTTTMDPIELAKIAAARTRRWLQDQARNAQPAPPPSPPLRLLSPPTPAMATASASPYRVPALGPSYRDRSAGPTDAQATPWEEQFSENSDPFDRVMGDADVAVEDLGGIVMDDAQRRQRSGMYAEEVIEEEEMEENGNDRVEYGQPAARRSHSSSPPWPPRESSPHSRSSSPPWPPIPTSGNTDRPAYEPIPALAPMSVPPYVLSPPSRLPTPAWPPVALDKLLPGYTFTPARSSRPTGPPAVHPAEDPHAMSVLLRLAAPAPASLDAPLTLPSPSVLEKRISWDVPSWRPDQPRHAEAGVVGEGRDHDMDEPKGAEAEVVELVRMGNKRSSRTGESRGRPAGWTAEGADAQGSASNYQIQQTPDTDPLQWSASSVIDVPSPDDWETIPWRHKQFGSERLTLDNKALRMMFKHNEWLDDQIISVFGKLFEEGQPYEWFENAAPSGLPAVRIFDPHMLADLPYIKNEKSKRFWFDKYFSYPIPKERESDAVCFRRPLWLLPVHDAKNFHWALSKVDFEAETISFLNSLQGVGSHQEYLKWVQKAIETARDVAGVPHAGWAGWQFPDETVIQQDNGYDCGAWLLMNELSICRGFKRSEGPSAWAFRRALYDFVMTWLSD</sequence>
<feature type="domain" description="Ubiquitin-like protease family profile" evidence="5">
    <location>
        <begin position="462"/>
        <end position="650"/>
    </location>
</feature>
<feature type="compositionally biased region" description="Polar residues" evidence="4">
    <location>
        <begin position="415"/>
        <end position="431"/>
    </location>
</feature>
<keyword evidence="7" id="KW-1185">Reference proteome</keyword>
<name>A0A165GGZ0_9BASI</name>
<dbReference type="OrthoDB" id="1939479at2759"/>